<dbReference type="RefSeq" id="XP_032826633.1">
    <property type="nucleotide sequence ID" value="XM_032970742.1"/>
</dbReference>
<dbReference type="SUPFAM" id="SSF48264">
    <property type="entry name" value="Cytochrome P450"/>
    <property type="match status" value="1"/>
</dbReference>
<dbReference type="Gene3D" id="1.10.630.10">
    <property type="entry name" value="Cytochrome P450"/>
    <property type="match status" value="1"/>
</dbReference>
<name>A0AAJ7U0Y6_PETMA</name>
<dbReference type="GO" id="GO:0016705">
    <property type="term" value="F:oxidoreductase activity, acting on paired donors, with incorporation or reduction of molecular oxygen"/>
    <property type="evidence" value="ECO:0007669"/>
    <property type="project" value="InterPro"/>
</dbReference>
<evidence type="ECO:0000256" key="8">
    <source>
        <dbReference type="ARBA" id="ARBA00023136"/>
    </source>
</evidence>
<keyword evidence="12" id="KW-1185">Reference proteome</keyword>
<dbReference type="InterPro" id="IPR050196">
    <property type="entry name" value="Cytochrome_P450_Monoox"/>
</dbReference>
<comment type="cofactor">
    <cofactor evidence="9">
        <name>heme</name>
        <dbReference type="ChEBI" id="CHEBI:30413"/>
    </cofactor>
</comment>
<evidence type="ECO:0000313" key="12">
    <source>
        <dbReference type="Proteomes" id="UP001318040"/>
    </source>
</evidence>
<dbReference type="InterPro" id="IPR036396">
    <property type="entry name" value="Cyt_P450_sf"/>
</dbReference>
<evidence type="ECO:0000256" key="10">
    <source>
        <dbReference type="RuleBase" id="RU000461"/>
    </source>
</evidence>
<evidence type="ECO:0000256" key="6">
    <source>
        <dbReference type="ARBA" id="ARBA00023004"/>
    </source>
</evidence>
<dbReference type="InterPro" id="IPR017972">
    <property type="entry name" value="Cyt_P450_CS"/>
</dbReference>
<accession>A0AAJ7U0Y6</accession>
<keyword evidence="11" id="KW-0732">Signal</keyword>
<dbReference type="Proteomes" id="UP001318040">
    <property type="component" value="Chromosome 44"/>
</dbReference>
<evidence type="ECO:0000256" key="2">
    <source>
        <dbReference type="ARBA" id="ARBA00010617"/>
    </source>
</evidence>
<keyword evidence="8" id="KW-0472">Membrane</keyword>
<dbReference type="RefSeq" id="XP_032826632.1">
    <property type="nucleotide sequence ID" value="XM_032970741.1"/>
</dbReference>
<dbReference type="PROSITE" id="PS00086">
    <property type="entry name" value="CYTOCHROME_P450"/>
    <property type="match status" value="1"/>
</dbReference>
<dbReference type="AlphaFoldDB" id="A0AAJ7U0Y6"/>
<evidence type="ECO:0000256" key="1">
    <source>
        <dbReference type="ARBA" id="ARBA00004586"/>
    </source>
</evidence>
<keyword evidence="6 9" id="KW-0408">Iron</keyword>
<feature type="chain" id="PRO_5044709437" evidence="11">
    <location>
        <begin position="24"/>
        <end position="509"/>
    </location>
</feature>
<proteinExistence type="inferred from homology"/>
<evidence type="ECO:0000313" key="13">
    <source>
        <dbReference type="RefSeq" id="XP_032826631.1"/>
    </source>
</evidence>
<evidence type="ECO:0000313" key="15">
    <source>
        <dbReference type="RefSeq" id="XP_032826633.1"/>
    </source>
</evidence>
<feature type="signal peptide" evidence="11">
    <location>
        <begin position="1"/>
        <end position="23"/>
    </location>
</feature>
<dbReference type="GO" id="GO:0020037">
    <property type="term" value="F:heme binding"/>
    <property type="evidence" value="ECO:0007669"/>
    <property type="project" value="InterPro"/>
</dbReference>
<keyword evidence="7 10" id="KW-0503">Monooxygenase</keyword>
<evidence type="ECO:0000256" key="5">
    <source>
        <dbReference type="ARBA" id="ARBA00022824"/>
    </source>
</evidence>
<feature type="binding site" description="axial binding residue" evidence="9">
    <location>
        <position position="448"/>
    </location>
    <ligand>
        <name>heme</name>
        <dbReference type="ChEBI" id="CHEBI:30413"/>
    </ligand>
    <ligandPart>
        <name>Fe</name>
        <dbReference type="ChEBI" id="CHEBI:18248"/>
    </ligandPart>
</feature>
<comment type="subcellular location">
    <subcellularLocation>
        <location evidence="1">Endoplasmic reticulum membrane</location>
    </subcellularLocation>
</comment>
<comment type="similarity">
    <text evidence="2 10">Belongs to the cytochrome P450 family.</text>
</comment>
<dbReference type="PANTHER" id="PTHR24291:SF210">
    <property type="entry name" value="CYTOCHROME P450 FAMILY 4 SUBFAMILY F MEMBER 11"/>
    <property type="match status" value="1"/>
</dbReference>
<keyword evidence="10" id="KW-0560">Oxidoreductase</keyword>
<dbReference type="GO" id="GO:0005506">
    <property type="term" value="F:iron ion binding"/>
    <property type="evidence" value="ECO:0007669"/>
    <property type="project" value="InterPro"/>
</dbReference>
<dbReference type="InterPro" id="IPR002401">
    <property type="entry name" value="Cyt_P450_E_grp-I"/>
</dbReference>
<dbReference type="Pfam" id="PF00067">
    <property type="entry name" value="p450"/>
    <property type="match status" value="1"/>
</dbReference>
<dbReference type="PRINTS" id="PR00463">
    <property type="entry name" value="EP450I"/>
</dbReference>
<keyword evidence="4 9" id="KW-0479">Metal-binding</keyword>
<organism evidence="12 16">
    <name type="scientific">Petromyzon marinus</name>
    <name type="common">Sea lamprey</name>
    <dbReference type="NCBI Taxonomy" id="7757"/>
    <lineage>
        <taxon>Eukaryota</taxon>
        <taxon>Metazoa</taxon>
        <taxon>Chordata</taxon>
        <taxon>Craniata</taxon>
        <taxon>Vertebrata</taxon>
        <taxon>Cyclostomata</taxon>
        <taxon>Hyperoartia</taxon>
        <taxon>Petromyzontiformes</taxon>
        <taxon>Petromyzontidae</taxon>
        <taxon>Petromyzon</taxon>
    </lineage>
</organism>
<dbReference type="InterPro" id="IPR001128">
    <property type="entry name" value="Cyt_P450"/>
</dbReference>
<keyword evidence="5" id="KW-0256">Endoplasmic reticulum</keyword>
<evidence type="ECO:0000256" key="9">
    <source>
        <dbReference type="PIRSR" id="PIRSR602401-1"/>
    </source>
</evidence>
<gene>
    <name evidence="13 14 15 16" type="primary">LOC116951902</name>
</gene>
<dbReference type="RefSeq" id="XP_032826635.1">
    <property type="nucleotide sequence ID" value="XM_032970744.1"/>
</dbReference>
<sequence length="509" mass="57544">MAPVLLALLVVLLSVALLGAVRATRAVLAYRLNARRLACFPEPPRHSWLLGHFGIIRNTEEGLRTVCEIVRRFKVSNLTWFGPFPFIRLYHPDYVKSVLMASASVAEKDDFFYRLLRPWLGDGLLLSRGQRWSRQRHLLTPAFHFSILQPYVSVFDRSISAMHAGWTEMLRSGKSSVNVFESVSLMTLDSLLKCTFGQDNICQQESSRYISAVYELSKLVIKREFNFLHYPDAIYWLSANGRRARHLCTLVHDYSLGAVRRRRTALSQGGRPGKFPDFIDIVLLARDEDGKGMTDDDIQAEVDTFMFEGHDTTASGISWALYNLARHPEYQQRCRQEVTQLLQAKNGGGLEWDDLSQLPYLTMCLKESLRLHPPVTAVARACTQDVTLTDGRVIPKGNTVIISVFGTHHNPLVWPDPEVYDPERFSADKVDKISPHAFIPFSAGPRNCIGQRFAMAEMKVALALTLARFRIAVDATRAVRRLPELVMRAEGGLWLTVEPIGDPPSTPRH</sequence>
<dbReference type="PANTHER" id="PTHR24291">
    <property type="entry name" value="CYTOCHROME P450 FAMILY 4"/>
    <property type="match status" value="1"/>
</dbReference>
<dbReference type="RefSeq" id="XP_032826631.1">
    <property type="nucleotide sequence ID" value="XM_032970740.1"/>
</dbReference>
<evidence type="ECO:0000256" key="4">
    <source>
        <dbReference type="ARBA" id="ARBA00022723"/>
    </source>
</evidence>
<protein>
    <submittedName>
        <fullName evidence="13 14">Cytochrome P450 4F3-like</fullName>
    </submittedName>
</protein>
<evidence type="ECO:0000256" key="3">
    <source>
        <dbReference type="ARBA" id="ARBA00022617"/>
    </source>
</evidence>
<evidence type="ECO:0000313" key="14">
    <source>
        <dbReference type="RefSeq" id="XP_032826632.1"/>
    </source>
</evidence>
<dbReference type="KEGG" id="pmrn:116951902"/>
<dbReference type="GO" id="GO:0004497">
    <property type="term" value="F:monooxygenase activity"/>
    <property type="evidence" value="ECO:0007669"/>
    <property type="project" value="UniProtKB-KW"/>
</dbReference>
<reference evidence="13 14" key="1">
    <citation type="submission" date="2025-04" db="UniProtKB">
        <authorList>
            <consortium name="RefSeq"/>
        </authorList>
    </citation>
    <scope>IDENTIFICATION</scope>
    <source>
        <tissue evidence="13 14">Sperm</tissue>
    </source>
</reference>
<dbReference type="PRINTS" id="PR00385">
    <property type="entry name" value="P450"/>
</dbReference>
<dbReference type="GO" id="GO:0005789">
    <property type="term" value="C:endoplasmic reticulum membrane"/>
    <property type="evidence" value="ECO:0007669"/>
    <property type="project" value="UniProtKB-SubCell"/>
</dbReference>
<evidence type="ECO:0000256" key="11">
    <source>
        <dbReference type="SAM" id="SignalP"/>
    </source>
</evidence>
<keyword evidence="3 9" id="KW-0349">Heme</keyword>
<evidence type="ECO:0000256" key="7">
    <source>
        <dbReference type="ARBA" id="ARBA00023033"/>
    </source>
</evidence>
<evidence type="ECO:0000313" key="16">
    <source>
        <dbReference type="RefSeq" id="XP_032826635.1"/>
    </source>
</evidence>
<dbReference type="FunFam" id="1.10.630.10:FF:000005">
    <property type="entry name" value="cytochrome P450 4F22 isoform X2"/>
    <property type="match status" value="1"/>
</dbReference>